<protein>
    <submittedName>
        <fullName evidence="3">Membrane protein</fullName>
    </submittedName>
</protein>
<dbReference type="RefSeq" id="WP_053247567.1">
    <property type="nucleotide sequence ID" value="NZ_LGAP01000001.1"/>
</dbReference>
<name>A0A0L8C7M1_ENSAD</name>
<feature type="transmembrane region" description="Helical" evidence="2">
    <location>
        <begin position="97"/>
        <end position="116"/>
    </location>
</feature>
<dbReference type="PANTHER" id="PTHR41386:SF1">
    <property type="entry name" value="MEMBRANE PROTEIN"/>
    <property type="match status" value="1"/>
</dbReference>
<dbReference type="EMBL" id="LGAP01000001">
    <property type="protein sequence ID" value="KOF22773.1"/>
    <property type="molecule type" value="Genomic_DNA"/>
</dbReference>
<feature type="coiled-coil region" evidence="1">
    <location>
        <begin position="151"/>
        <end position="178"/>
    </location>
</feature>
<evidence type="ECO:0000313" key="3">
    <source>
        <dbReference type="EMBL" id="KOF22773.1"/>
    </source>
</evidence>
<comment type="caution">
    <text evidence="3">The sequence shown here is derived from an EMBL/GenBank/DDBJ whole genome shotgun (WGS) entry which is preliminary data.</text>
</comment>
<dbReference type="AlphaFoldDB" id="A0A0L8C7M1"/>
<reference evidence="4" key="1">
    <citation type="submission" date="2015-07" db="EMBL/GenBank/DDBJ databases">
        <title>Whole genome sequence of an Ensifer adhaerens strain isolated from a cave pool in the Wind Cave National Park.</title>
        <authorList>
            <person name="Eng W.W.H."/>
            <person name="Gan H.M."/>
            <person name="Barton H.A."/>
            <person name="Savka M.A."/>
        </authorList>
    </citation>
    <scope>NUCLEOTIDE SEQUENCE [LARGE SCALE GENOMIC DNA]</scope>
    <source>
        <strain evidence="4">SD006</strain>
    </source>
</reference>
<sequence>MPHFNDLSQHLFGKPIAELGEIERRILTRAKERRTVATDTNAEFSAELTVGDRLADAIARVGGSWGFILGFCGFLVAWVIINTVLLVTGAFDPYPFIFLNLLLSMLAALQAPVIMMSQNRQAERDRFAAAKDYEVNLKSEVELIALHHKVDDVLLREIAELRSDIANLNRQLAQYRHAPDNE</sequence>
<dbReference type="PATRIC" id="fig|106592.7.peg.983"/>
<keyword evidence="2" id="KW-0472">Membrane</keyword>
<proteinExistence type="predicted"/>
<evidence type="ECO:0000256" key="2">
    <source>
        <dbReference type="SAM" id="Phobius"/>
    </source>
</evidence>
<keyword evidence="1" id="KW-0175">Coiled coil</keyword>
<evidence type="ECO:0000313" key="4">
    <source>
        <dbReference type="Proteomes" id="UP000037425"/>
    </source>
</evidence>
<dbReference type="Proteomes" id="UP000037425">
    <property type="component" value="Unassembled WGS sequence"/>
</dbReference>
<gene>
    <name evidence="3" type="ORF">AC244_04610</name>
</gene>
<feature type="transmembrane region" description="Helical" evidence="2">
    <location>
        <begin position="67"/>
        <end position="91"/>
    </location>
</feature>
<dbReference type="OrthoDB" id="9795736at2"/>
<evidence type="ECO:0000256" key="1">
    <source>
        <dbReference type="SAM" id="Coils"/>
    </source>
</evidence>
<dbReference type="Pfam" id="PF06210">
    <property type="entry name" value="DUF1003"/>
    <property type="match status" value="1"/>
</dbReference>
<organism evidence="3 4">
    <name type="scientific">Ensifer adhaerens</name>
    <name type="common">Sinorhizobium morelense</name>
    <dbReference type="NCBI Taxonomy" id="106592"/>
    <lineage>
        <taxon>Bacteria</taxon>
        <taxon>Pseudomonadati</taxon>
        <taxon>Pseudomonadota</taxon>
        <taxon>Alphaproteobacteria</taxon>
        <taxon>Hyphomicrobiales</taxon>
        <taxon>Rhizobiaceae</taxon>
        <taxon>Sinorhizobium/Ensifer group</taxon>
        <taxon>Ensifer</taxon>
    </lineage>
</organism>
<keyword evidence="2" id="KW-0812">Transmembrane</keyword>
<dbReference type="PANTHER" id="PTHR41386">
    <property type="entry name" value="INTEGRAL MEMBRANE PROTEIN-RELATED"/>
    <property type="match status" value="1"/>
</dbReference>
<dbReference type="InterPro" id="IPR010406">
    <property type="entry name" value="DUF1003"/>
</dbReference>
<accession>A0A0L8C7M1</accession>
<keyword evidence="2" id="KW-1133">Transmembrane helix</keyword>